<evidence type="ECO:0000256" key="10">
    <source>
        <dbReference type="PROSITE-ProRule" id="PRU00552"/>
    </source>
</evidence>
<dbReference type="Pfam" id="PF00270">
    <property type="entry name" value="DEAD"/>
    <property type="match status" value="1"/>
</dbReference>
<dbReference type="SMART" id="SM00487">
    <property type="entry name" value="DEXDc"/>
    <property type="match status" value="1"/>
</dbReference>
<dbReference type="InterPro" id="IPR050079">
    <property type="entry name" value="DEAD_box_RNA_helicase"/>
</dbReference>
<proteinExistence type="inferred from homology"/>
<evidence type="ECO:0000313" key="16">
    <source>
        <dbReference type="Proteomes" id="UP000319848"/>
    </source>
</evidence>
<dbReference type="Proteomes" id="UP000319848">
    <property type="component" value="Unassembled WGS sequence"/>
</dbReference>
<reference evidence="15 16" key="1">
    <citation type="journal article" date="2015" name="Stand. Genomic Sci.">
        <title>Genomic Encyclopedia of Bacterial and Archaeal Type Strains, Phase III: the genomes of soil and plant-associated and newly described type strains.</title>
        <authorList>
            <person name="Whitman W.B."/>
            <person name="Woyke T."/>
            <person name="Klenk H.P."/>
            <person name="Zhou Y."/>
            <person name="Lilburn T.G."/>
            <person name="Beck B.J."/>
            <person name="De Vos P."/>
            <person name="Vandamme P."/>
            <person name="Eisen J.A."/>
            <person name="Garrity G."/>
            <person name="Hugenholtz P."/>
            <person name="Kyrpides N.C."/>
        </authorList>
    </citation>
    <scope>NUCLEOTIDE SEQUENCE [LARGE SCALE GENOMIC DNA]</scope>
    <source>
        <strain evidence="15 16">CGMCC 1.7270</strain>
    </source>
</reference>
<feature type="domain" description="Helicase C-terminal" evidence="13">
    <location>
        <begin position="219"/>
        <end position="382"/>
    </location>
</feature>
<dbReference type="InterPro" id="IPR014001">
    <property type="entry name" value="Helicase_ATP-bd"/>
</dbReference>
<dbReference type="GO" id="GO:0042255">
    <property type="term" value="P:ribosome assembly"/>
    <property type="evidence" value="ECO:0007669"/>
    <property type="project" value="UniProtKB-ARBA"/>
</dbReference>
<dbReference type="InterPro" id="IPR044742">
    <property type="entry name" value="DEAD/DEAH_RhlB"/>
</dbReference>
<keyword evidence="6" id="KW-0067">ATP-binding</keyword>
<dbReference type="GO" id="GO:0003724">
    <property type="term" value="F:RNA helicase activity"/>
    <property type="evidence" value="ECO:0007669"/>
    <property type="project" value="UniProtKB-EC"/>
</dbReference>
<dbReference type="CDD" id="cd00268">
    <property type="entry name" value="DEADc"/>
    <property type="match status" value="1"/>
</dbReference>
<dbReference type="AlphaFoldDB" id="V6RW38"/>
<dbReference type="CDD" id="cd18787">
    <property type="entry name" value="SF2_C_DEAD"/>
    <property type="match status" value="1"/>
</dbReference>
<dbReference type="FunFam" id="3.40.50.300:FF:000108">
    <property type="entry name" value="ATP-dependent RNA helicase RhlE"/>
    <property type="match status" value="1"/>
</dbReference>
<evidence type="ECO:0000259" key="13">
    <source>
        <dbReference type="PROSITE" id="PS51194"/>
    </source>
</evidence>
<gene>
    <name evidence="15" type="ORF">IP98_01009</name>
</gene>
<dbReference type="GO" id="GO:0005829">
    <property type="term" value="C:cytosol"/>
    <property type="evidence" value="ECO:0007669"/>
    <property type="project" value="TreeGrafter"/>
</dbReference>
<comment type="similarity">
    <text evidence="7">Belongs to the DEAD box helicase family.</text>
</comment>
<dbReference type="SMART" id="SM00490">
    <property type="entry name" value="HELICc"/>
    <property type="match status" value="1"/>
</dbReference>
<feature type="region of interest" description="Disordered" evidence="11">
    <location>
        <begin position="379"/>
        <end position="420"/>
    </location>
</feature>
<organism evidence="15 16">
    <name type="scientific">Flavobacterium cauense R2A-7</name>
    <dbReference type="NCBI Taxonomy" id="1341154"/>
    <lineage>
        <taxon>Bacteria</taxon>
        <taxon>Pseudomonadati</taxon>
        <taxon>Bacteroidota</taxon>
        <taxon>Flavobacteriia</taxon>
        <taxon>Flavobacteriales</taxon>
        <taxon>Flavobacteriaceae</taxon>
        <taxon>Flavobacterium</taxon>
    </lineage>
</organism>
<evidence type="ECO:0000256" key="8">
    <source>
        <dbReference type="ARBA" id="ARBA00047984"/>
    </source>
</evidence>
<evidence type="ECO:0000259" key="12">
    <source>
        <dbReference type="PROSITE" id="PS51192"/>
    </source>
</evidence>
<sequence length="420" mass="47289">MQFDELNLLKNIQHAIADEGYTNPTPIQEKSIPIILDGNDLVGCAQTGTGKTAAFAIPILNLLHRIVGSSSKTKHIRTLVVTPTRELAIQVAESFDTYGKYTNIRTLVIFGGVNQISQVDQLKKGVDILVATPGRLLDLNKQGFIDLNHLHHLVLDEADLMLDMGFINDVKKIIKLTPDNRQTLLFSATMPIAIRELADSFLTKPEYVSVAPISSTAEKVNQKVYFVDKENKRNLLYQIIEGEKLESVLVFVRTKHGADNVVKALKKQNINAEAIHGDKSQNARQRVLESFKRNETTVLVATDIAARGIDIEMLPYVINFDLPNIPETYVHRIGRTGRAGNSGMAISFCSRDEKTYWQDIEKLTRQKVKVVTDHPFQWSEVNPDAKPDLRNKKKPQGPKKKPESNSRKSEASKKNKKRWY</sequence>
<keyword evidence="3" id="KW-0547">Nucleotide-binding</keyword>
<evidence type="ECO:0000256" key="6">
    <source>
        <dbReference type="ARBA" id="ARBA00022840"/>
    </source>
</evidence>
<name>V6RW38_9FLAO</name>
<dbReference type="InterPro" id="IPR001650">
    <property type="entry name" value="Helicase_C-like"/>
</dbReference>
<dbReference type="GO" id="GO:0005524">
    <property type="term" value="F:ATP binding"/>
    <property type="evidence" value="ECO:0007669"/>
    <property type="project" value="UniProtKB-KW"/>
</dbReference>
<keyword evidence="4" id="KW-0378">Hydrolase</keyword>
<dbReference type="RefSeq" id="WP_023571217.1">
    <property type="nucleotide sequence ID" value="NZ_AVBI01000019.1"/>
</dbReference>
<evidence type="ECO:0000256" key="5">
    <source>
        <dbReference type="ARBA" id="ARBA00022806"/>
    </source>
</evidence>
<evidence type="ECO:0000256" key="7">
    <source>
        <dbReference type="ARBA" id="ARBA00038437"/>
    </source>
</evidence>
<dbReference type="Gene3D" id="3.40.50.300">
    <property type="entry name" value="P-loop containing nucleotide triphosphate hydrolases"/>
    <property type="match status" value="2"/>
</dbReference>
<accession>V6RW38</accession>
<dbReference type="STRING" id="1341154.FCR2A7T_21030"/>
<feature type="domain" description="Helicase ATP-binding" evidence="12">
    <location>
        <begin position="32"/>
        <end position="208"/>
    </location>
</feature>
<dbReference type="Pfam" id="PF00271">
    <property type="entry name" value="Helicase_C"/>
    <property type="match status" value="1"/>
</dbReference>
<feature type="compositionally biased region" description="Basic and acidic residues" evidence="11">
    <location>
        <begin position="400"/>
        <end position="413"/>
    </location>
</feature>
<comment type="caution">
    <text evidence="15">The sequence shown here is derived from an EMBL/GenBank/DDBJ whole genome shotgun (WGS) entry which is preliminary data.</text>
</comment>
<feature type="domain" description="DEAD-box RNA helicase Q" evidence="14">
    <location>
        <begin position="1"/>
        <end position="29"/>
    </location>
</feature>
<dbReference type="InterPro" id="IPR011545">
    <property type="entry name" value="DEAD/DEAH_box_helicase_dom"/>
</dbReference>
<dbReference type="SUPFAM" id="SSF52540">
    <property type="entry name" value="P-loop containing nucleoside triphosphate hydrolases"/>
    <property type="match status" value="1"/>
</dbReference>
<evidence type="ECO:0000256" key="3">
    <source>
        <dbReference type="ARBA" id="ARBA00022741"/>
    </source>
</evidence>
<keyword evidence="16" id="KW-1185">Reference proteome</keyword>
<evidence type="ECO:0000313" key="15">
    <source>
        <dbReference type="EMBL" id="TWI13856.1"/>
    </source>
</evidence>
<dbReference type="GO" id="GO:0009266">
    <property type="term" value="P:response to temperature stimulus"/>
    <property type="evidence" value="ECO:0007669"/>
    <property type="project" value="UniProtKB-ARBA"/>
</dbReference>
<dbReference type="InterPro" id="IPR027417">
    <property type="entry name" value="P-loop_NTPase"/>
</dbReference>
<dbReference type="InterPro" id="IPR014014">
    <property type="entry name" value="RNA_helicase_DEAD_Q_motif"/>
</dbReference>
<evidence type="ECO:0000256" key="4">
    <source>
        <dbReference type="ARBA" id="ARBA00022801"/>
    </source>
</evidence>
<dbReference type="GO" id="GO:0003676">
    <property type="term" value="F:nucleic acid binding"/>
    <property type="evidence" value="ECO:0007669"/>
    <property type="project" value="InterPro"/>
</dbReference>
<dbReference type="EC" id="3.6.4.13" evidence="1"/>
<evidence type="ECO:0000256" key="2">
    <source>
        <dbReference type="ARBA" id="ARBA00022490"/>
    </source>
</evidence>
<dbReference type="OrthoDB" id="9785240at2"/>
<evidence type="ECO:0000256" key="11">
    <source>
        <dbReference type="SAM" id="MobiDB-lite"/>
    </source>
</evidence>
<dbReference type="PROSITE" id="PS51194">
    <property type="entry name" value="HELICASE_CTER"/>
    <property type="match status" value="1"/>
</dbReference>
<evidence type="ECO:0000259" key="14">
    <source>
        <dbReference type="PROSITE" id="PS51195"/>
    </source>
</evidence>
<dbReference type="PANTHER" id="PTHR47959">
    <property type="entry name" value="ATP-DEPENDENT RNA HELICASE RHLE-RELATED"/>
    <property type="match status" value="1"/>
</dbReference>
<evidence type="ECO:0000256" key="9">
    <source>
        <dbReference type="ARBA" id="ARBA00074363"/>
    </source>
</evidence>
<dbReference type="PANTHER" id="PTHR47959:SF13">
    <property type="entry name" value="ATP-DEPENDENT RNA HELICASE RHLE"/>
    <property type="match status" value="1"/>
</dbReference>
<evidence type="ECO:0000256" key="1">
    <source>
        <dbReference type="ARBA" id="ARBA00012552"/>
    </source>
</evidence>
<comment type="catalytic activity">
    <reaction evidence="8">
        <text>ATP + H2O = ADP + phosphate + H(+)</text>
        <dbReference type="Rhea" id="RHEA:13065"/>
        <dbReference type="ChEBI" id="CHEBI:15377"/>
        <dbReference type="ChEBI" id="CHEBI:15378"/>
        <dbReference type="ChEBI" id="CHEBI:30616"/>
        <dbReference type="ChEBI" id="CHEBI:43474"/>
        <dbReference type="ChEBI" id="CHEBI:456216"/>
        <dbReference type="EC" id="3.6.4.13"/>
    </reaction>
</comment>
<keyword evidence="5 15" id="KW-0347">Helicase</keyword>
<feature type="short sequence motif" description="Q motif" evidence="10">
    <location>
        <begin position="1"/>
        <end position="29"/>
    </location>
</feature>
<protein>
    <recommendedName>
        <fullName evidence="9">DEAD-box ATP-dependent RNA helicase RhpA</fullName>
        <ecNumber evidence="1">3.6.4.13</ecNumber>
    </recommendedName>
</protein>
<dbReference type="PROSITE" id="PS51195">
    <property type="entry name" value="Q_MOTIF"/>
    <property type="match status" value="1"/>
</dbReference>
<dbReference type="PROSITE" id="PS51192">
    <property type="entry name" value="HELICASE_ATP_BIND_1"/>
    <property type="match status" value="1"/>
</dbReference>
<dbReference type="GO" id="GO:0016787">
    <property type="term" value="F:hydrolase activity"/>
    <property type="evidence" value="ECO:0007669"/>
    <property type="project" value="UniProtKB-KW"/>
</dbReference>
<keyword evidence="2" id="KW-0963">Cytoplasm</keyword>
<dbReference type="EMBL" id="VLKQ01000003">
    <property type="protein sequence ID" value="TWI13856.1"/>
    <property type="molecule type" value="Genomic_DNA"/>
</dbReference>